<gene>
    <name evidence="2" type="ORF">PFISCL1PPCAC_11822</name>
</gene>
<accession>A0AAV5VLP4</accession>
<dbReference type="AlphaFoldDB" id="A0AAV5VLP4"/>
<evidence type="ECO:0000313" key="2">
    <source>
        <dbReference type="EMBL" id="GMT20525.1"/>
    </source>
</evidence>
<feature type="non-terminal residue" evidence="2">
    <location>
        <position position="118"/>
    </location>
</feature>
<keyword evidence="1" id="KW-0472">Membrane</keyword>
<organism evidence="2 3">
    <name type="scientific">Pristionchus fissidentatus</name>
    <dbReference type="NCBI Taxonomy" id="1538716"/>
    <lineage>
        <taxon>Eukaryota</taxon>
        <taxon>Metazoa</taxon>
        <taxon>Ecdysozoa</taxon>
        <taxon>Nematoda</taxon>
        <taxon>Chromadorea</taxon>
        <taxon>Rhabditida</taxon>
        <taxon>Rhabditina</taxon>
        <taxon>Diplogasteromorpha</taxon>
        <taxon>Diplogasteroidea</taxon>
        <taxon>Neodiplogasteridae</taxon>
        <taxon>Pristionchus</taxon>
    </lineage>
</organism>
<name>A0AAV5VLP4_9BILA</name>
<keyword evidence="1" id="KW-1133">Transmembrane helix</keyword>
<dbReference type="Proteomes" id="UP001432322">
    <property type="component" value="Unassembled WGS sequence"/>
</dbReference>
<evidence type="ECO:0000256" key="1">
    <source>
        <dbReference type="SAM" id="Phobius"/>
    </source>
</evidence>
<protein>
    <submittedName>
        <fullName evidence="2">Uncharacterized protein</fullName>
    </submittedName>
</protein>
<keyword evidence="1" id="KW-0812">Transmembrane</keyword>
<evidence type="ECO:0000313" key="3">
    <source>
        <dbReference type="Proteomes" id="UP001432322"/>
    </source>
</evidence>
<comment type="caution">
    <text evidence="2">The sequence shown here is derived from an EMBL/GenBank/DDBJ whole genome shotgun (WGS) entry which is preliminary data.</text>
</comment>
<sequence length="118" mass="13424">MIEILLVFFQSISSGLVEYEFEHFFTQHFADPYFANGVMVSGYVLTGTIMSMLRNTHRVKSIQMMVAACMLTTCLWHTIVQDDKGNQCSEEHHFCEKQYHWFTAIIGSAAVGFGSSLQ</sequence>
<proteinExistence type="predicted"/>
<keyword evidence="3" id="KW-1185">Reference proteome</keyword>
<dbReference type="EMBL" id="BTSY01000003">
    <property type="protein sequence ID" value="GMT20525.1"/>
    <property type="molecule type" value="Genomic_DNA"/>
</dbReference>
<feature type="transmembrane region" description="Helical" evidence="1">
    <location>
        <begin position="33"/>
        <end position="50"/>
    </location>
</feature>
<reference evidence="2" key="1">
    <citation type="submission" date="2023-10" db="EMBL/GenBank/DDBJ databases">
        <title>Genome assembly of Pristionchus species.</title>
        <authorList>
            <person name="Yoshida K."/>
            <person name="Sommer R.J."/>
        </authorList>
    </citation>
    <scope>NUCLEOTIDE SEQUENCE</scope>
    <source>
        <strain evidence="2">RS5133</strain>
    </source>
</reference>